<sequence length="143" mass="15107">MTDGYRVAWAISGLLPIIATAIGGLSFTNIAALAEAAPAPDTVAKIKALEEQIHKLDTSEAPKARVVVVLAVSNGMSTVSMDVLLATFGRETVKGGPMNKTSIPKTNKFEVFRIATTMVTEISTTATITTIPLIHTILSQLKL</sequence>
<name>A0A8J2JPL0_9HEXA</name>
<keyword evidence="2" id="KW-1185">Reference proteome</keyword>
<accession>A0A8J2JPL0</accession>
<proteinExistence type="predicted"/>
<gene>
    <name evidence="1" type="ORF">AFUS01_LOCUS12091</name>
</gene>
<evidence type="ECO:0000313" key="2">
    <source>
        <dbReference type="Proteomes" id="UP000708208"/>
    </source>
</evidence>
<protein>
    <submittedName>
        <fullName evidence="1">Uncharacterized protein</fullName>
    </submittedName>
</protein>
<reference evidence="1" key="1">
    <citation type="submission" date="2021-06" db="EMBL/GenBank/DDBJ databases">
        <authorList>
            <person name="Hodson N. C."/>
            <person name="Mongue J. A."/>
            <person name="Jaron S. K."/>
        </authorList>
    </citation>
    <scope>NUCLEOTIDE SEQUENCE</scope>
</reference>
<organism evidence="1 2">
    <name type="scientific">Allacma fusca</name>
    <dbReference type="NCBI Taxonomy" id="39272"/>
    <lineage>
        <taxon>Eukaryota</taxon>
        <taxon>Metazoa</taxon>
        <taxon>Ecdysozoa</taxon>
        <taxon>Arthropoda</taxon>
        <taxon>Hexapoda</taxon>
        <taxon>Collembola</taxon>
        <taxon>Symphypleona</taxon>
        <taxon>Sminthuridae</taxon>
        <taxon>Allacma</taxon>
    </lineage>
</organism>
<dbReference type="Proteomes" id="UP000708208">
    <property type="component" value="Unassembled WGS sequence"/>
</dbReference>
<dbReference type="EMBL" id="CAJVCH010094445">
    <property type="protein sequence ID" value="CAG7722983.1"/>
    <property type="molecule type" value="Genomic_DNA"/>
</dbReference>
<dbReference type="AlphaFoldDB" id="A0A8J2JPL0"/>
<evidence type="ECO:0000313" key="1">
    <source>
        <dbReference type="EMBL" id="CAG7722983.1"/>
    </source>
</evidence>
<comment type="caution">
    <text evidence="1">The sequence shown here is derived from an EMBL/GenBank/DDBJ whole genome shotgun (WGS) entry which is preliminary data.</text>
</comment>